<name>A0A4Q2S872_9HYPH</name>
<evidence type="ECO:0000313" key="2">
    <source>
        <dbReference type="Proteomes" id="UP000291088"/>
    </source>
</evidence>
<dbReference type="InterPro" id="IPR014519">
    <property type="entry name" value="UCP024492"/>
</dbReference>
<dbReference type="RefSeq" id="WP_129334372.1">
    <property type="nucleotide sequence ID" value="NZ_SDVB01000380.1"/>
</dbReference>
<accession>A0A4Q2S872</accession>
<sequence>MKNTIFSVGHSNLAWEHFRSLIEAPDVGVVLDVRSTPRSRLHHFNKPELRYRLNSIGVSYLHLGDQLGGRPASGAADYETMAATAPFLDGIAQVLEIAGRCRPALMCAEHEALECHRCLLVARHLVERHGVHVVHIQRDGKIEPHEDTEDRLLAKWGGGGDLFRSRAERLAVAYRLQARKMGVGK</sequence>
<dbReference type="OrthoDB" id="9789109at2"/>
<dbReference type="PIRSF" id="PIRSF024492">
    <property type="entry name" value="UCP024492"/>
    <property type="match status" value="1"/>
</dbReference>
<dbReference type="AlphaFoldDB" id="A0A4Q2S872"/>
<dbReference type="PANTHER" id="PTHR39337">
    <property type="entry name" value="BLR5642 PROTEIN"/>
    <property type="match status" value="1"/>
</dbReference>
<gene>
    <name evidence="1" type="ORF">EUU22_23395</name>
</gene>
<keyword evidence="2" id="KW-1185">Reference proteome</keyword>
<comment type="caution">
    <text evidence="1">The sequence shown here is derived from an EMBL/GenBank/DDBJ whole genome shotgun (WGS) entry which is preliminary data.</text>
</comment>
<dbReference type="PANTHER" id="PTHR39337:SF1">
    <property type="entry name" value="BLR5642 PROTEIN"/>
    <property type="match status" value="1"/>
</dbReference>
<organism evidence="1 2">
    <name type="scientific">Ciceribacter ferrooxidans</name>
    <dbReference type="NCBI Taxonomy" id="2509717"/>
    <lineage>
        <taxon>Bacteria</taxon>
        <taxon>Pseudomonadati</taxon>
        <taxon>Pseudomonadota</taxon>
        <taxon>Alphaproteobacteria</taxon>
        <taxon>Hyphomicrobiales</taxon>
        <taxon>Rhizobiaceae</taxon>
        <taxon>Ciceribacter</taxon>
    </lineage>
</organism>
<dbReference type="Proteomes" id="UP000291088">
    <property type="component" value="Unassembled WGS sequence"/>
</dbReference>
<dbReference type="InterPro" id="IPR007438">
    <property type="entry name" value="DUF488"/>
</dbReference>
<dbReference type="Pfam" id="PF04343">
    <property type="entry name" value="DUF488"/>
    <property type="match status" value="1"/>
</dbReference>
<protein>
    <submittedName>
        <fullName evidence="1">DUF488 domain-containing protein</fullName>
    </submittedName>
</protein>
<reference evidence="1 2" key="1">
    <citation type="submission" date="2019-01" db="EMBL/GenBank/DDBJ databases">
        <authorList>
            <person name="Deng T."/>
        </authorList>
    </citation>
    <scope>NUCLEOTIDE SEQUENCE [LARGE SCALE GENOMIC DNA]</scope>
    <source>
        <strain evidence="1 2">F8825</strain>
    </source>
</reference>
<proteinExistence type="predicted"/>
<evidence type="ECO:0000313" key="1">
    <source>
        <dbReference type="EMBL" id="RYB98036.1"/>
    </source>
</evidence>
<dbReference type="EMBL" id="SDVB01000380">
    <property type="protein sequence ID" value="RYB98036.1"/>
    <property type="molecule type" value="Genomic_DNA"/>
</dbReference>